<comment type="caution">
    <text evidence="7">The sequence shown here is derived from an EMBL/GenBank/DDBJ whole genome shotgun (WGS) entry which is preliminary data.</text>
</comment>
<sequence>MEALTPSMTPAHDTHDLHATTLRRGTLSAGFITLLVISAASPLSVVAGGFPIGMLMGNGAGTPVLVLVALGLLLMFAAGYTAMATCVTSAGGFYAMVARGLGGRAGGAAAMVAVFGYVTLQFGLYGLLGAVTAETLQAQFALHVPWWACSFAAMLSVGCFGYRQIDFSARVLAVFVVVEYLVVLALDVLILAKGGASGIDLHSFSPQAFTSGNPFVGLLFCFAAFIGFEATTIYSEEAKDPKRSIPVATYAALLLVGAFYSFSLWCLVLGAGSDRVVATIAALADPTNLLYLLSDTYGGPGLTVLLRLMFIASIYAGLIAFHNSTARYFYAMGREGLMPARLGWTHARHRSPHVASVLQTVLCVVAVGLFALFGADPVLTQFAWLSNLATLCLLLLMIGTAVAVVRFFAADAHGHGRMRTHVMPVLSCLGLLLVLGLAVANFHVLTGASRAISLALVATVPIAALAGWLSAARLARRDPVRFAGLGQDRS</sequence>
<feature type="transmembrane region" description="Helical" evidence="5">
    <location>
        <begin position="64"/>
        <end position="97"/>
    </location>
</feature>
<evidence type="ECO:0000256" key="1">
    <source>
        <dbReference type="ARBA" id="ARBA00004141"/>
    </source>
</evidence>
<keyword evidence="2 5" id="KW-0812">Transmembrane</keyword>
<dbReference type="GO" id="GO:0055085">
    <property type="term" value="P:transmembrane transport"/>
    <property type="evidence" value="ECO:0007669"/>
    <property type="project" value="InterPro"/>
</dbReference>
<feature type="transmembrane region" description="Helical" evidence="5">
    <location>
        <begin position="31"/>
        <end position="52"/>
    </location>
</feature>
<feature type="transmembrane region" description="Helical" evidence="5">
    <location>
        <begin position="385"/>
        <end position="409"/>
    </location>
</feature>
<keyword evidence="3 5" id="KW-1133">Transmembrane helix</keyword>
<feature type="transmembrane region" description="Helical" evidence="5">
    <location>
        <begin position="421"/>
        <end position="445"/>
    </location>
</feature>
<organism evidence="7 8">
    <name type="scientific">Variovorax boronicumulans</name>
    <dbReference type="NCBI Taxonomy" id="436515"/>
    <lineage>
        <taxon>Bacteria</taxon>
        <taxon>Pseudomonadati</taxon>
        <taxon>Pseudomonadota</taxon>
        <taxon>Betaproteobacteria</taxon>
        <taxon>Burkholderiales</taxon>
        <taxon>Comamonadaceae</taxon>
        <taxon>Variovorax</taxon>
    </lineage>
</organism>
<feature type="transmembrane region" description="Helical" evidence="5">
    <location>
        <begin position="247"/>
        <end position="271"/>
    </location>
</feature>
<proteinExistence type="predicted"/>
<comment type="subcellular location">
    <subcellularLocation>
        <location evidence="1">Membrane</location>
        <topology evidence="1">Multi-pass membrane protein</topology>
    </subcellularLocation>
</comment>
<evidence type="ECO:0000313" key="8">
    <source>
        <dbReference type="Proteomes" id="UP001242045"/>
    </source>
</evidence>
<gene>
    <name evidence="7" type="ORF">J2W31_004053</name>
</gene>
<dbReference type="EMBL" id="JAUSRD010000010">
    <property type="protein sequence ID" value="MDP9894928.1"/>
    <property type="molecule type" value="Genomic_DNA"/>
</dbReference>
<evidence type="ECO:0000313" key="7">
    <source>
        <dbReference type="EMBL" id="MDP9894928.1"/>
    </source>
</evidence>
<feature type="transmembrane region" description="Helical" evidence="5">
    <location>
        <begin position="212"/>
        <end position="235"/>
    </location>
</feature>
<dbReference type="Proteomes" id="UP001242045">
    <property type="component" value="Unassembled WGS sequence"/>
</dbReference>
<feature type="transmembrane region" description="Helical" evidence="5">
    <location>
        <begin position="140"/>
        <end position="160"/>
    </location>
</feature>
<evidence type="ECO:0000256" key="5">
    <source>
        <dbReference type="SAM" id="Phobius"/>
    </source>
</evidence>
<name>A0AAW8CU09_9BURK</name>
<feature type="transmembrane region" description="Helical" evidence="5">
    <location>
        <begin position="351"/>
        <end position="373"/>
    </location>
</feature>
<dbReference type="PANTHER" id="PTHR42770">
    <property type="entry name" value="AMINO ACID TRANSPORTER-RELATED"/>
    <property type="match status" value="1"/>
</dbReference>
<dbReference type="InterPro" id="IPR004841">
    <property type="entry name" value="AA-permease/SLC12A_dom"/>
</dbReference>
<evidence type="ECO:0000259" key="6">
    <source>
        <dbReference type="Pfam" id="PF00324"/>
    </source>
</evidence>
<evidence type="ECO:0000256" key="2">
    <source>
        <dbReference type="ARBA" id="ARBA00022692"/>
    </source>
</evidence>
<dbReference type="GO" id="GO:0016020">
    <property type="term" value="C:membrane"/>
    <property type="evidence" value="ECO:0007669"/>
    <property type="project" value="UniProtKB-SubCell"/>
</dbReference>
<feature type="transmembrane region" description="Helical" evidence="5">
    <location>
        <begin position="304"/>
        <end position="330"/>
    </location>
</feature>
<dbReference type="PIRSF" id="PIRSF006060">
    <property type="entry name" value="AA_transporter"/>
    <property type="match status" value="1"/>
</dbReference>
<keyword evidence="4 5" id="KW-0472">Membrane</keyword>
<dbReference type="Pfam" id="PF00324">
    <property type="entry name" value="AA_permease"/>
    <property type="match status" value="1"/>
</dbReference>
<evidence type="ECO:0000256" key="4">
    <source>
        <dbReference type="ARBA" id="ARBA00023136"/>
    </source>
</evidence>
<feature type="transmembrane region" description="Helical" evidence="5">
    <location>
        <begin position="109"/>
        <end position="128"/>
    </location>
</feature>
<feature type="domain" description="Amino acid permease/ SLC12A" evidence="6">
    <location>
        <begin position="59"/>
        <end position="448"/>
    </location>
</feature>
<protein>
    <submittedName>
        <fullName evidence="7">Amino acid transporter</fullName>
    </submittedName>
</protein>
<dbReference type="AlphaFoldDB" id="A0AAW8CU09"/>
<dbReference type="InterPro" id="IPR050367">
    <property type="entry name" value="APC_superfamily"/>
</dbReference>
<evidence type="ECO:0000256" key="3">
    <source>
        <dbReference type="ARBA" id="ARBA00022989"/>
    </source>
</evidence>
<dbReference type="PANTHER" id="PTHR42770:SF16">
    <property type="entry name" value="AMINO ACID PERMEASE"/>
    <property type="match status" value="1"/>
</dbReference>
<reference evidence="7" key="1">
    <citation type="submission" date="2023-07" db="EMBL/GenBank/DDBJ databases">
        <title>Sorghum-associated microbial communities from plants grown in Nebraska, USA.</title>
        <authorList>
            <person name="Schachtman D."/>
        </authorList>
    </citation>
    <scope>NUCLEOTIDE SEQUENCE</scope>
    <source>
        <strain evidence="7">DS3754</strain>
    </source>
</reference>
<accession>A0AAW8CU09</accession>
<dbReference type="RefSeq" id="WP_307685861.1">
    <property type="nucleotide sequence ID" value="NZ_JAUSRD010000010.1"/>
</dbReference>
<dbReference type="Gene3D" id="1.20.1740.10">
    <property type="entry name" value="Amino acid/polyamine transporter I"/>
    <property type="match status" value="1"/>
</dbReference>
<feature type="transmembrane region" description="Helical" evidence="5">
    <location>
        <begin position="172"/>
        <end position="192"/>
    </location>
</feature>
<feature type="transmembrane region" description="Helical" evidence="5">
    <location>
        <begin position="451"/>
        <end position="471"/>
    </location>
</feature>